<dbReference type="RefSeq" id="WP_204079216.1">
    <property type="nucleotide sequence ID" value="NZ_CAJMWI010000001.1"/>
</dbReference>
<dbReference type="EMBL" id="LR589147">
    <property type="protein sequence ID" value="VTP03013.1"/>
    <property type="molecule type" value="Genomic_DNA"/>
</dbReference>
<dbReference type="AlphaFoldDB" id="A0A653F093"/>
<proteinExistence type="predicted"/>
<evidence type="ECO:0000259" key="1">
    <source>
        <dbReference type="Pfam" id="PF14230"/>
    </source>
</evidence>
<feature type="domain" description="DUF4333" evidence="1">
    <location>
        <begin position="3"/>
        <end position="53"/>
    </location>
</feature>
<dbReference type="Pfam" id="PF14230">
    <property type="entry name" value="DUF4333"/>
    <property type="match status" value="1"/>
</dbReference>
<sequence length="65" mass="7144">MVDVVSKQRGFHPIDVRCPSGVKAQVGVRFDCDFTGPEGAHYVAHMRVAEVNGERVEFDITTQPG</sequence>
<name>A0A653F093_9MYCO</name>
<reference evidence="2" key="1">
    <citation type="submission" date="2019-05" db="EMBL/GenBank/DDBJ databases">
        <authorList>
            <person name="Naeem R."/>
            <person name="Antony C."/>
            <person name="Guan Q."/>
        </authorList>
    </citation>
    <scope>NUCLEOTIDE SEQUENCE</scope>
    <source>
        <strain evidence="2">2</strain>
    </source>
</reference>
<protein>
    <recommendedName>
        <fullName evidence="1">DUF4333 domain-containing protein</fullName>
    </recommendedName>
</protein>
<dbReference type="InterPro" id="IPR025637">
    <property type="entry name" value="DUF4333"/>
</dbReference>
<gene>
    <name evidence="2" type="ORF">BIN_B_04817</name>
</gene>
<evidence type="ECO:0000313" key="2">
    <source>
        <dbReference type="EMBL" id="VTP03013.1"/>
    </source>
</evidence>
<organism evidence="2">
    <name type="scientific">Mycobacterium riyadhense</name>
    <dbReference type="NCBI Taxonomy" id="486698"/>
    <lineage>
        <taxon>Bacteria</taxon>
        <taxon>Bacillati</taxon>
        <taxon>Actinomycetota</taxon>
        <taxon>Actinomycetes</taxon>
        <taxon>Mycobacteriales</taxon>
        <taxon>Mycobacteriaceae</taxon>
        <taxon>Mycobacterium</taxon>
    </lineage>
</organism>
<accession>A0A653F093</accession>